<organism evidence="8 9">
    <name type="scientific">Pachysolen tannophilus NRRL Y-2460</name>
    <dbReference type="NCBI Taxonomy" id="669874"/>
    <lineage>
        <taxon>Eukaryota</taxon>
        <taxon>Fungi</taxon>
        <taxon>Dikarya</taxon>
        <taxon>Ascomycota</taxon>
        <taxon>Saccharomycotina</taxon>
        <taxon>Pichiomycetes</taxon>
        <taxon>Pachysolenaceae</taxon>
        <taxon>Pachysolen</taxon>
    </lineage>
</organism>
<feature type="transmembrane region" description="Helical" evidence="6">
    <location>
        <begin position="421"/>
        <end position="439"/>
    </location>
</feature>
<evidence type="ECO:0000313" key="8">
    <source>
        <dbReference type="EMBL" id="ODV98583.1"/>
    </source>
</evidence>
<evidence type="ECO:0000256" key="3">
    <source>
        <dbReference type="ARBA" id="ARBA00022989"/>
    </source>
</evidence>
<evidence type="ECO:0000256" key="4">
    <source>
        <dbReference type="ARBA" id="ARBA00023136"/>
    </source>
</evidence>
<feature type="transmembrane region" description="Helical" evidence="6">
    <location>
        <begin position="177"/>
        <end position="196"/>
    </location>
</feature>
<dbReference type="STRING" id="669874.A0A1E4U3K3"/>
<dbReference type="Proteomes" id="UP000094236">
    <property type="component" value="Unassembled WGS sequence"/>
</dbReference>
<dbReference type="GO" id="GO:0006888">
    <property type="term" value="P:endoplasmic reticulum to Golgi vesicle-mediated transport"/>
    <property type="evidence" value="ECO:0007669"/>
    <property type="project" value="EnsemblFungi"/>
</dbReference>
<evidence type="ECO:0000256" key="2">
    <source>
        <dbReference type="ARBA" id="ARBA00022692"/>
    </source>
</evidence>
<evidence type="ECO:0000256" key="1">
    <source>
        <dbReference type="ARBA" id="ARBA00004141"/>
    </source>
</evidence>
<dbReference type="AlphaFoldDB" id="A0A1E4U3K3"/>
<feature type="domain" description="Sugar phosphate transporter" evidence="7">
    <location>
        <begin position="322"/>
        <end position="439"/>
    </location>
</feature>
<sequence length="444" mass="49885">MISTIQQQQRQQHTISLTHDHGNTTSYEQMDQNGQVVSQTTAGDELRTYSYYDTKENRIYLSSALPTTLPLWSSNKYCSIYKFLPHFDAKIIVLCAVWYLSSVVSNSTTKLILKDFKYPLTLTEIQFILNSSLCLALVRFIRSCGSFSEKFSAGTFPKNISDPNYSILKNFLKPTRLIIYTTLPMGIFQFAGHIASHKATSIIPVSLVHTIKALSPLTTVLIYRVFFKVEYSFKTYLTLIPLVLGVMFSCLKNNSSIADHLFFSGCIFAFASMLIFVLQNIFTKKILTFTTNEISVDGIQKPPILPTASNDHIKVGHGLETKLDKLTILFYCSVIGFMLTLPIYTISELSNIFHSDGEASFLRISHDTVALMLLNGVSHFIQSLMAFQILGLISPVSYSIVSILKRIVVITCSIILERQSFNCLQGFGLVLTVAGLYSYDKWGK</sequence>
<dbReference type="OrthoDB" id="1588579at2759"/>
<feature type="transmembrane region" description="Helical" evidence="6">
    <location>
        <begin position="235"/>
        <end position="254"/>
    </location>
</feature>
<dbReference type="InterPro" id="IPR004853">
    <property type="entry name" value="Sugar_P_trans_dom"/>
</dbReference>
<dbReference type="PANTHER" id="PTHR11132">
    <property type="entry name" value="SOLUTE CARRIER FAMILY 35"/>
    <property type="match status" value="1"/>
</dbReference>
<feature type="transmembrane region" description="Helical" evidence="6">
    <location>
        <begin position="380"/>
        <end position="401"/>
    </location>
</feature>
<feature type="transmembrane region" description="Helical" evidence="6">
    <location>
        <begin position="202"/>
        <end position="223"/>
    </location>
</feature>
<dbReference type="InterPro" id="IPR050186">
    <property type="entry name" value="TPT_transporter"/>
</dbReference>
<keyword evidence="4 6" id="KW-0472">Membrane</keyword>
<feature type="domain" description="Sugar phosphate transporter" evidence="7">
    <location>
        <begin position="90"/>
        <end position="290"/>
    </location>
</feature>
<evidence type="ECO:0000256" key="5">
    <source>
        <dbReference type="SAM" id="MobiDB-lite"/>
    </source>
</evidence>
<gene>
    <name evidence="8" type="ORF">PACTADRAFT_48310</name>
</gene>
<evidence type="ECO:0000256" key="6">
    <source>
        <dbReference type="SAM" id="Phobius"/>
    </source>
</evidence>
<comment type="subcellular location">
    <subcellularLocation>
        <location evidence="1">Membrane</location>
        <topology evidence="1">Multi-pass membrane protein</topology>
    </subcellularLocation>
</comment>
<protein>
    <recommendedName>
        <fullName evidence="7">Sugar phosphate transporter domain-containing protein</fullName>
    </recommendedName>
</protein>
<dbReference type="GO" id="GO:0005783">
    <property type="term" value="C:endoplasmic reticulum"/>
    <property type="evidence" value="ECO:0007669"/>
    <property type="project" value="EnsemblFungi"/>
</dbReference>
<dbReference type="EMBL" id="KV454011">
    <property type="protein sequence ID" value="ODV98583.1"/>
    <property type="molecule type" value="Genomic_DNA"/>
</dbReference>
<reference evidence="9" key="1">
    <citation type="submission" date="2016-05" db="EMBL/GenBank/DDBJ databases">
        <title>Comparative genomics of biotechnologically important yeasts.</title>
        <authorList>
            <consortium name="DOE Joint Genome Institute"/>
            <person name="Riley R."/>
            <person name="Haridas S."/>
            <person name="Wolfe K.H."/>
            <person name="Lopes M.R."/>
            <person name="Hittinger C.T."/>
            <person name="Goker M."/>
            <person name="Salamov A."/>
            <person name="Wisecaver J."/>
            <person name="Long T.M."/>
            <person name="Aerts A.L."/>
            <person name="Barry K."/>
            <person name="Choi C."/>
            <person name="Clum A."/>
            <person name="Coughlan A.Y."/>
            <person name="Deshpande S."/>
            <person name="Douglass A.P."/>
            <person name="Hanson S.J."/>
            <person name="Klenk H.-P."/>
            <person name="Labutti K."/>
            <person name="Lapidus A."/>
            <person name="Lindquist E."/>
            <person name="Lipzen A."/>
            <person name="Meier-Kolthoff J.P."/>
            <person name="Ohm R.A."/>
            <person name="Otillar R.P."/>
            <person name="Pangilinan J."/>
            <person name="Peng Y."/>
            <person name="Rokas A."/>
            <person name="Rosa C.A."/>
            <person name="Scheuner C."/>
            <person name="Sibirny A.A."/>
            <person name="Slot J.C."/>
            <person name="Stielow J.B."/>
            <person name="Sun H."/>
            <person name="Kurtzman C.P."/>
            <person name="Blackwell M."/>
            <person name="Grigoriev I.V."/>
            <person name="Jeffries T.W."/>
        </authorList>
    </citation>
    <scope>NUCLEOTIDE SEQUENCE [LARGE SCALE GENOMIC DNA]</scope>
    <source>
        <strain evidence="9">NRRL Y-2460</strain>
    </source>
</reference>
<feature type="region of interest" description="Disordered" evidence="5">
    <location>
        <begin position="13"/>
        <end position="34"/>
    </location>
</feature>
<dbReference type="GO" id="GO:0016020">
    <property type="term" value="C:membrane"/>
    <property type="evidence" value="ECO:0007669"/>
    <property type="project" value="UniProtKB-SubCell"/>
</dbReference>
<accession>A0A1E4U3K3</accession>
<proteinExistence type="predicted"/>
<feature type="transmembrane region" description="Helical" evidence="6">
    <location>
        <begin position="328"/>
        <end position="346"/>
    </location>
</feature>
<name>A0A1E4U3K3_PACTA</name>
<keyword evidence="3 6" id="KW-1133">Transmembrane helix</keyword>
<evidence type="ECO:0000313" key="9">
    <source>
        <dbReference type="Proteomes" id="UP000094236"/>
    </source>
</evidence>
<feature type="transmembrane region" description="Helical" evidence="6">
    <location>
        <begin position="260"/>
        <end position="278"/>
    </location>
</feature>
<dbReference type="Pfam" id="PF03151">
    <property type="entry name" value="TPT"/>
    <property type="match status" value="2"/>
</dbReference>
<keyword evidence="9" id="KW-1185">Reference proteome</keyword>
<keyword evidence="2 6" id="KW-0812">Transmembrane</keyword>
<evidence type="ECO:0000259" key="7">
    <source>
        <dbReference type="Pfam" id="PF03151"/>
    </source>
</evidence>